<dbReference type="EMBL" id="CP032364">
    <property type="protein sequence ID" value="AYA99519.1"/>
    <property type="molecule type" value="Genomic_DNA"/>
</dbReference>
<keyword evidence="3" id="KW-1185">Reference proteome</keyword>
<dbReference type="KEGG" id="lua:D4A81_05960"/>
<dbReference type="PROSITE" id="PS51257">
    <property type="entry name" value="PROKAR_LIPOPROTEIN"/>
    <property type="match status" value="1"/>
</dbReference>
<dbReference type="InterPro" id="IPR006626">
    <property type="entry name" value="PbH1"/>
</dbReference>
<proteinExistence type="predicted"/>
<organism evidence="2 3">
    <name type="scientific">Lachnoanaerobaculum umeaense</name>
    <dbReference type="NCBI Taxonomy" id="617123"/>
    <lineage>
        <taxon>Bacteria</taxon>
        <taxon>Bacillati</taxon>
        <taxon>Bacillota</taxon>
        <taxon>Clostridia</taxon>
        <taxon>Lachnospirales</taxon>
        <taxon>Lachnospiraceae</taxon>
        <taxon>Lachnoanaerobaculum</taxon>
    </lineage>
</organism>
<dbReference type="AlphaFoldDB" id="A0A385Q187"/>
<dbReference type="OrthoDB" id="1956031at2"/>
<accession>A0A385Q187</accession>
<dbReference type="Pfam" id="PF13229">
    <property type="entry name" value="Beta_helix"/>
    <property type="match status" value="1"/>
</dbReference>
<gene>
    <name evidence="2" type="ORF">D4A81_05960</name>
</gene>
<feature type="domain" description="Right handed beta helix" evidence="1">
    <location>
        <begin position="449"/>
        <end position="556"/>
    </location>
</feature>
<evidence type="ECO:0000313" key="3">
    <source>
        <dbReference type="Proteomes" id="UP000265562"/>
    </source>
</evidence>
<dbReference type="Proteomes" id="UP000265562">
    <property type="component" value="Chromosome"/>
</dbReference>
<dbReference type="InterPro" id="IPR012334">
    <property type="entry name" value="Pectin_lyas_fold"/>
</dbReference>
<dbReference type="SMART" id="SM00710">
    <property type="entry name" value="PbH1"/>
    <property type="match status" value="3"/>
</dbReference>
<sequence length="556" mass="63409">MLKKLKLVSIFLCVLLLSTACTDKSKQSDADKSSSTVQENSTDTAIGSIKNTYWLCEDDSLGWERTVELFFNEDGSFHCRSIVPEAEGYEDYYVHVDAESCTWNQNADMVELEFHKVNPHKKEVFYAQILNKGDKMRCPDMFEVTDDNIVFVKQDKMPKITSIEEDSPKLVGEWEVVSVGGHIPNTLNTNDGKTFESSINIYEIKDKLYADYHIIRQTDNGRNDLEQIGLTLNNEELYTGIANEFWSANFDEPVVPEGASTKKKLNIKLTLVDDNKLILIEKDQEDEYTDPTPLIYLRKGSKEYDDRENYFYHNIITVSNINELAESLKSNTKIILKEGTYNFSDLNEDEISEYEETKKENILMYTDHLRLEAEPGANVNILINSASDNVLEFYGGSNISLKGLTIGHNVEKGSCTGNVLYFSDVDGVNIEDCNLFGCGTYGISSYLTSNMNVINTQIYECTYGLLELESTDNILFKNCVLRDSQGFEQFIMNYCNNIKFEDCKITGNKVDYDNVFISNTDSHDIVFENCSFKDNTYKEKINDGIEFTNCTFDDNK</sequence>
<dbReference type="SUPFAM" id="SSF51126">
    <property type="entry name" value="Pectin lyase-like"/>
    <property type="match status" value="1"/>
</dbReference>
<dbReference type="RefSeq" id="WP_111525001.1">
    <property type="nucleotide sequence ID" value="NZ_CP032364.1"/>
</dbReference>
<protein>
    <submittedName>
        <fullName evidence="2">Right-handed parallel beta-helix repeat-containing protein</fullName>
    </submittedName>
</protein>
<name>A0A385Q187_9FIRM</name>
<dbReference type="InterPro" id="IPR011050">
    <property type="entry name" value="Pectin_lyase_fold/virulence"/>
</dbReference>
<dbReference type="Gene3D" id="2.160.20.10">
    <property type="entry name" value="Single-stranded right-handed beta-helix, Pectin lyase-like"/>
    <property type="match status" value="2"/>
</dbReference>
<evidence type="ECO:0000259" key="1">
    <source>
        <dbReference type="Pfam" id="PF13229"/>
    </source>
</evidence>
<reference evidence="2 3" key="1">
    <citation type="submission" date="2018-09" db="EMBL/GenBank/DDBJ databases">
        <title>Genome sequencing of Lachnoanaerobaculum umeaense DSM 23576.</title>
        <authorList>
            <person name="Kook J.-K."/>
            <person name="Park S.-N."/>
            <person name="Lim Y.K."/>
        </authorList>
    </citation>
    <scope>NUCLEOTIDE SEQUENCE [LARGE SCALE GENOMIC DNA]</scope>
    <source>
        <strain evidence="3">DSM 23576 \ CCUG 58757</strain>
    </source>
</reference>
<evidence type="ECO:0000313" key="2">
    <source>
        <dbReference type="EMBL" id="AYA99519.1"/>
    </source>
</evidence>
<dbReference type="InterPro" id="IPR039448">
    <property type="entry name" value="Beta_helix"/>
</dbReference>